<dbReference type="PANTHER" id="PTHR43149">
    <property type="entry name" value="ENOYL-COA HYDRATASE"/>
    <property type="match status" value="1"/>
</dbReference>
<dbReference type="CDD" id="cd06558">
    <property type="entry name" value="crotonase-like"/>
    <property type="match status" value="1"/>
</dbReference>
<proteinExistence type="inferred from homology"/>
<dbReference type="SUPFAM" id="SSF52096">
    <property type="entry name" value="ClpP/crotonase"/>
    <property type="match status" value="1"/>
</dbReference>
<dbReference type="STRING" id="1429043.X474_04310"/>
<keyword evidence="3" id="KW-1185">Reference proteome</keyword>
<dbReference type="InParanoid" id="A0A0D2JHZ4"/>
<dbReference type="Gene3D" id="3.90.226.10">
    <property type="entry name" value="2-enoyl-CoA Hydratase, Chain A, domain 1"/>
    <property type="match status" value="1"/>
</dbReference>
<dbReference type="Proteomes" id="UP000032233">
    <property type="component" value="Unassembled WGS sequence"/>
</dbReference>
<dbReference type="AlphaFoldDB" id="A0A0D2JHZ4"/>
<comment type="similarity">
    <text evidence="1">Belongs to the enoyl-CoA hydratase/isomerase family.</text>
</comment>
<comment type="caution">
    <text evidence="2">The sequence shown here is derived from an EMBL/GenBank/DDBJ whole genome shotgun (WGS) entry which is preliminary data.</text>
</comment>
<evidence type="ECO:0000313" key="2">
    <source>
        <dbReference type="EMBL" id="KIX15346.1"/>
    </source>
</evidence>
<reference evidence="2 3" key="1">
    <citation type="submission" date="2013-11" db="EMBL/GenBank/DDBJ databases">
        <title>Metagenomic analysis of a methanogenic consortium involved in long chain n-alkane degradation.</title>
        <authorList>
            <person name="Davidova I.A."/>
            <person name="Callaghan A.V."/>
            <person name="Wawrik B."/>
            <person name="Pruitt S."/>
            <person name="Marks C."/>
            <person name="Duncan K.E."/>
            <person name="Suflita J.M."/>
        </authorList>
    </citation>
    <scope>NUCLEOTIDE SEQUENCE [LARGE SCALE GENOMIC DNA]</scope>
    <source>
        <strain evidence="2 3">SPR</strain>
    </source>
</reference>
<dbReference type="Pfam" id="PF00378">
    <property type="entry name" value="ECH_1"/>
    <property type="match status" value="1"/>
</dbReference>
<gene>
    <name evidence="2" type="ORF">X474_04310</name>
</gene>
<dbReference type="InterPro" id="IPR001753">
    <property type="entry name" value="Enoyl-CoA_hydra/iso"/>
</dbReference>
<dbReference type="InterPro" id="IPR045002">
    <property type="entry name" value="Ech1-like"/>
</dbReference>
<dbReference type="UniPathway" id="UPA00659"/>
<dbReference type="RefSeq" id="WP_044346856.1">
    <property type="nucleotide sequence ID" value="NZ_AZAC01000003.1"/>
</dbReference>
<dbReference type="EMBL" id="AZAC01000003">
    <property type="protein sequence ID" value="KIX15346.1"/>
    <property type="molecule type" value="Genomic_DNA"/>
</dbReference>
<dbReference type="GO" id="GO:0006635">
    <property type="term" value="P:fatty acid beta-oxidation"/>
    <property type="evidence" value="ECO:0007669"/>
    <property type="project" value="UniProtKB-UniPathway"/>
</dbReference>
<dbReference type="Gene3D" id="1.10.12.10">
    <property type="entry name" value="Lyase 2-enoyl-coa Hydratase, Chain A, domain 2"/>
    <property type="match status" value="1"/>
</dbReference>
<accession>A0A0D2JHZ4</accession>
<evidence type="ECO:0000313" key="3">
    <source>
        <dbReference type="Proteomes" id="UP000032233"/>
    </source>
</evidence>
<dbReference type="OrthoDB" id="5365311at2"/>
<dbReference type="GO" id="GO:0016853">
    <property type="term" value="F:isomerase activity"/>
    <property type="evidence" value="ECO:0007669"/>
    <property type="project" value="InterPro"/>
</dbReference>
<protein>
    <submittedName>
        <fullName evidence="2">Enoyl-CoA hydratase</fullName>
    </submittedName>
</protein>
<dbReference type="InterPro" id="IPR014748">
    <property type="entry name" value="Enoyl-CoA_hydra_C"/>
</dbReference>
<dbReference type="InterPro" id="IPR029045">
    <property type="entry name" value="ClpP/crotonase-like_dom_sf"/>
</dbReference>
<organism evidence="2 3">
    <name type="scientific">Dethiosulfatarculus sandiegensis</name>
    <dbReference type="NCBI Taxonomy" id="1429043"/>
    <lineage>
        <taxon>Bacteria</taxon>
        <taxon>Pseudomonadati</taxon>
        <taxon>Thermodesulfobacteriota</taxon>
        <taxon>Desulfarculia</taxon>
        <taxon>Desulfarculales</taxon>
        <taxon>Desulfarculaceae</taxon>
        <taxon>Dethiosulfatarculus</taxon>
    </lineage>
</organism>
<sequence>MGIAEAFELSIKDKVGQLTMNQLEKRNSMGQAFFKALELAVDELTLNGEVRAIVLKSEGKVFCAGFDLNEIGTMLSGLETKDRLMLAEKISRMQRALTSLAESPKPVVAAVYGPCIGGGVDLLCCCDIRIAHKKAFFSVRETRMAMVADLGTIQRLPAIVGPAWSRELILTGRDFSAQKALDIGFVTHLAETREELDAMAFELASEMAANAPLAVQESKKLMNYTEAHGLKAGLSHIAQKNAILLYSNDVREAYEAFLQKRRPEFSGS</sequence>
<name>A0A0D2JHZ4_9BACT</name>
<evidence type="ECO:0000256" key="1">
    <source>
        <dbReference type="ARBA" id="ARBA00005254"/>
    </source>
</evidence>